<dbReference type="RefSeq" id="WP_377315717.1">
    <property type="nucleotide sequence ID" value="NZ_JBHUIY010000013.1"/>
</dbReference>
<dbReference type="SUPFAM" id="SSF54909">
    <property type="entry name" value="Dimeric alpha+beta barrel"/>
    <property type="match status" value="1"/>
</dbReference>
<name>A0ABW5CCT8_9PROT</name>
<dbReference type="PANTHER" id="PTHR37828">
    <property type="entry name" value="GSR2449 PROTEIN"/>
    <property type="match status" value="1"/>
</dbReference>
<dbReference type="InterPro" id="IPR005545">
    <property type="entry name" value="YCII"/>
</dbReference>
<dbReference type="EMBL" id="JBHUIY010000013">
    <property type="protein sequence ID" value="MFD2233818.1"/>
    <property type="molecule type" value="Genomic_DNA"/>
</dbReference>
<dbReference type="Pfam" id="PF03795">
    <property type="entry name" value="YCII"/>
    <property type="match status" value="1"/>
</dbReference>
<protein>
    <submittedName>
        <fullName evidence="3">YciI family protein</fullName>
    </submittedName>
</protein>
<dbReference type="PANTHER" id="PTHR37828:SF1">
    <property type="entry name" value="YCII-RELATED DOMAIN-CONTAINING PROTEIN"/>
    <property type="match status" value="1"/>
</dbReference>
<comment type="similarity">
    <text evidence="1">Belongs to the YciI family.</text>
</comment>
<proteinExistence type="inferred from homology"/>
<evidence type="ECO:0000313" key="4">
    <source>
        <dbReference type="Proteomes" id="UP001597296"/>
    </source>
</evidence>
<dbReference type="Gene3D" id="3.30.70.1060">
    <property type="entry name" value="Dimeric alpha+beta barrel"/>
    <property type="match status" value="1"/>
</dbReference>
<evidence type="ECO:0000259" key="2">
    <source>
        <dbReference type="Pfam" id="PF03795"/>
    </source>
</evidence>
<evidence type="ECO:0000313" key="3">
    <source>
        <dbReference type="EMBL" id="MFD2233818.1"/>
    </source>
</evidence>
<feature type="domain" description="YCII-related" evidence="2">
    <location>
        <begin position="1"/>
        <end position="82"/>
    </location>
</feature>
<dbReference type="InterPro" id="IPR011008">
    <property type="entry name" value="Dimeric_a/b-barrel"/>
</dbReference>
<comment type="caution">
    <text evidence="3">The sequence shown here is derived from an EMBL/GenBank/DDBJ whole genome shotgun (WGS) entry which is preliminary data.</text>
</comment>
<gene>
    <name evidence="3" type="ORF">ACFSNB_08375</name>
</gene>
<accession>A0ABW5CCT8</accession>
<reference evidence="4" key="1">
    <citation type="journal article" date="2019" name="Int. J. Syst. Evol. Microbiol.">
        <title>The Global Catalogue of Microorganisms (GCM) 10K type strain sequencing project: providing services to taxonomists for standard genome sequencing and annotation.</title>
        <authorList>
            <consortium name="The Broad Institute Genomics Platform"/>
            <consortium name="The Broad Institute Genome Sequencing Center for Infectious Disease"/>
            <person name="Wu L."/>
            <person name="Ma J."/>
        </authorList>
    </citation>
    <scope>NUCLEOTIDE SEQUENCE [LARGE SCALE GENOMIC DNA]</scope>
    <source>
        <strain evidence="4">KCTC 15012</strain>
    </source>
</reference>
<keyword evidence="4" id="KW-1185">Reference proteome</keyword>
<evidence type="ECO:0000256" key="1">
    <source>
        <dbReference type="ARBA" id="ARBA00007689"/>
    </source>
</evidence>
<organism evidence="3 4">
    <name type="scientific">Phaeospirillum tilakii</name>
    <dbReference type="NCBI Taxonomy" id="741673"/>
    <lineage>
        <taxon>Bacteria</taxon>
        <taxon>Pseudomonadati</taxon>
        <taxon>Pseudomonadota</taxon>
        <taxon>Alphaproteobacteria</taxon>
        <taxon>Rhodospirillales</taxon>
        <taxon>Rhodospirillaceae</taxon>
        <taxon>Phaeospirillum</taxon>
    </lineage>
</organism>
<dbReference type="Proteomes" id="UP001597296">
    <property type="component" value="Unassembled WGS sequence"/>
</dbReference>
<sequence>MLYLIQVTYLRPLAEIDAQLDAHRAFLAEHFAAGRFLLAGPQEPRVGGVILARGESRAEIEAIVHQDPFLLTGVASAQITAFRPNRKAEDIPDGWLD</sequence>